<dbReference type="GO" id="GO:0030968">
    <property type="term" value="P:endoplasmic reticulum unfolded protein response"/>
    <property type="evidence" value="ECO:0007669"/>
    <property type="project" value="TreeGrafter"/>
</dbReference>
<feature type="compositionally biased region" description="Low complexity" evidence="1">
    <location>
        <begin position="466"/>
        <end position="486"/>
    </location>
</feature>
<feature type="compositionally biased region" description="Polar residues" evidence="1">
    <location>
        <begin position="1"/>
        <end position="11"/>
    </location>
</feature>
<feature type="compositionally biased region" description="Polar residues" evidence="1">
    <location>
        <begin position="51"/>
        <end position="62"/>
    </location>
</feature>
<proteinExistence type="predicted"/>
<name>A0A139AEL0_GONPJ</name>
<evidence type="ECO:0000313" key="3">
    <source>
        <dbReference type="Proteomes" id="UP000070544"/>
    </source>
</evidence>
<dbReference type="AlphaFoldDB" id="A0A139AEL0"/>
<protein>
    <recommendedName>
        <fullName evidence="4">Opi1-domain-containing protein</fullName>
    </recommendedName>
</protein>
<feature type="region of interest" description="Disordered" evidence="1">
    <location>
        <begin position="379"/>
        <end position="407"/>
    </location>
</feature>
<gene>
    <name evidence="2" type="ORF">M427DRAFT_56842</name>
</gene>
<dbReference type="EMBL" id="KQ965763">
    <property type="protein sequence ID" value="KXS15207.1"/>
    <property type="molecule type" value="Genomic_DNA"/>
</dbReference>
<evidence type="ECO:0000256" key="1">
    <source>
        <dbReference type="SAM" id="MobiDB-lite"/>
    </source>
</evidence>
<dbReference type="PANTHER" id="PTHR38406:SF1">
    <property type="entry name" value="TRANSCRIPTIONAL REPRESSOR OPI1"/>
    <property type="match status" value="1"/>
</dbReference>
<dbReference type="GO" id="GO:0003714">
    <property type="term" value="F:transcription corepressor activity"/>
    <property type="evidence" value="ECO:0007669"/>
    <property type="project" value="InterPro"/>
</dbReference>
<dbReference type="GO" id="GO:0005783">
    <property type="term" value="C:endoplasmic reticulum"/>
    <property type="evidence" value="ECO:0007669"/>
    <property type="project" value="TreeGrafter"/>
</dbReference>
<feature type="region of interest" description="Disordered" evidence="1">
    <location>
        <begin position="119"/>
        <end position="155"/>
    </location>
</feature>
<keyword evidence="3" id="KW-1185">Reference proteome</keyword>
<accession>A0A139AEL0</accession>
<feature type="compositionally biased region" description="Low complexity" evidence="1">
    <location>
        <begin position="119"/>
        <end position="132"/>
    </location>
</feature>
<feature type="compositionally biased region" description="Pro residues" evidence="1">
    <location>
        <begin position="257"/>
        <end position="266"/>
    </location>
</feature>
<feature type="compositionally biased region" description="Low complexity" evidence="1">
    <location>
        <begin position="139"/>
        <end position="148"/>
    </location>
</feature>
<feature type="compositionally biased region" description="Basic and acidic residues" evidence="1">
    <location>
        <begin position="23"/>
        <end position="34"/>
    </location>
</feature>
<feature type="region of interest" description="Disordered" evidence="1">
    <location>
        <begin position="521"/>
        <end position="627"/>
    </location>
</feature>
<feature type="compositionally biased region" description="Basic and acidic residues" evidence="1">
    <location>
        <begin position="605"/>
        <end position="627"/>
    </location>
</feature>
<sequence>MSHQNQQQRGTPTPRPLSIRNLIDNDGHDKHTDMSDPPPAQSDPSHMATPHSHQYSHVSHSRTPSTFSDSTLSDFTLHSSTHPQHSTSHTTLPSPSESQFQDHDAALLLGSLRSSSSLSSYSSSSLDHSSTSADFHNHPSPSLSDADLPPQPYASRPGSAFVSRISTSPFVAPLGPLARQLGKLYVDSKERSSIVRLGAGAVEKGVKAFEEAGWGKEVGEVLDTWGVKAVDKLEQNLPPSFRPPSTPQPSSSSSPLLTPPSVPLPTTPLCSTAPPAPIPSFDHRTGLSITASSEPPDATYSHWSPSTAATRAARAVGLLPSHRGHVQGQEGRGLEVERGVAYAVGWIEQAMLRLHIHIRRLRSLLAALARAAERAVDWIDPPEGGTGEGPSRAIAGKEHGQVEGGDQDFEGNPLALISASRHDIALVLRRLVDLVGRFAALYLPEEARRFVRGVVVAAARRWVGNPQGVAPGGASSSAGASGGRSSDQAREEGERVIAMAEEARGVMGTLRNVFGAASPGRAGAGVGSPGVDGQLPPLQMRPVDVPRGDHRARTVSLSSDTMEGLMESPGPSGTDAQGEPPAHAGVKRRHSTEGEESGRQVGWGRRPEGRGGTDQDDGDRMDVDGGQ</sequence>
<dbReference type="GO" id="GO:0008654">
    <property type="term" value="P:phospholipid biosynthetic process"/>
    <property type="evidence" value="ECO:0007669"/>
    <property type="project" value="TreeGrafter"/>
</dbReference>
<feature type="region of interest" description="Disordered" evidence="1">
    <location>
        <begin position="466"/>
        <end position="493"/>
    </location>
</feature>
<reference evidence="2 3" key="1">
    <citation type="journal article" date="2015" name="Genome Biol. Evol.">
        <title>Phylogenomic analyses indicate that early fungi evolved digesting cell walls of algal ancestors of land plants.</title>
        <authorList>
            <person name="Chang Y."/>
            <person name="Wang S."/>
            <person name="Sekimoto S."/>
            <person name="Aerts A.L."/>
            <person name="Choi C."/>
            <person name="Clum A."/>
            <person name="LaButti K.M."/>
            <person name="Lindquist E.A."/>
            <person name="Yee Ngan C."/>
            <person name="Ohm R.A."/>
            <person name="Salamov A.A."/>
            <person name="Grigoriev I.V."/>
            <person name="Spatafora J.W."/>
            <person name="Berbee M.L."/>
        </authorList>
    </citation>
    <scope>NUCLEOTIDE SEQUENCE [LARGE SCALE GENOMIC DNA]</scope>
    <source>
        <strain evidence="2 3">JEL478</strain>
    </source>
</reference>
<evidence type="ECO:0000313" key="2">
    <source>
        <dbReference type="EMBL" id="KXS15207.1"/>
    </source>
</evidence>
<dbReference type="PANTHER" id="PTHR38406">
    <property type="entry name" value="TRANSCRIPTIONAL REPRESSOR OPI1"/>
    <property type="match status" value="1"/>
</dbReference>
<dbReference type="GO" id="GO:0006357">
    <property type="term" value="P:regulation of transcription by RNA polymerase II"/>
    <property type="evidence" value="ECO:0007669"/>
    <property type="project" value="TreeGrafter"/>
</dbReference>
<feature type="region of interest" description="Disordered" evidence="1">
    <location>
        <begin position="235"/>
        <end position="302"/>
    </location>
</feature>
<dbReference type="InterPro" id="IPR013927">
    <property type="entry name" value="TF_Opi1_Ccg-8"/>
</dbReference>
<organism evidence="2 3">
    <name type="scientific">Gonapodya prolifera (strain JEL478)</name>
    <name type="common">Monoblepharis prolifera</name>
    <dbReference type="NCBI Taxonomy" id="1344416"/>
    <lineage>
        <taxon>Eukaryota</taxon>
        <taxon>Fungi</taxon>
        <taxon>Fungi incertae sedis</taxon>
        <taxon>Chytridiomycota</taxon>
        <taxon>Chytridiomycota incertae sedis</taxon>
        <taxon>Monoblepharidomycetes</taxon>
        <taxon>Monoblepharidales</taxon>
        <taxon>Gonapodyaceae</taxon>
        <taxon>Gonapodya</taxon>
    </lineage>
</organism>
<feature type="region of interest" description="Disordered" evidence="1">
    <location>
        <begin position="1"/>
        <end position="99"/>
    </location>
</feature>
<dbReference type="Proteomes" id="UP000070544">
    <property type="component" value="Unassembled WGS sequence"/>
</dbReference>
<feature type="compositionally biased region" description="Low complexity" evidence="1">
    <location>
        <begin position="63"/>
        <end position="96"/>
    </location>
</feature>
<dbReference type="GO" id="GO:0005634">
    <property type="term" value="C:nucleus"/>
    <property type="evidence" value="ECO:0007669"/>
    <property type="project" value="TreeGrafter"/>
</dbReference>
<dbReference type="STRING" id="1344416.A0A139AEL0"/>
<evidence type="ECO:0008006" key="4">
    <source>
        <dbReference type="Google" id="ProtNLM"/>
    </source>
</evidence>